<feature type="compositionally biased region" description="Polar residues" evidence="1">
    <location>
        <begin position="31"/>
        <end position="48"/>
    </location>
</feature>
<evidence type="ECO:0000313" key="4">
    <source>
        <dbReference type="Proteomes" id="UP000782519"/>
    </source>
</evidence>
<proteinExistence type="predicted"/>
<sequence>MTKLLGIAAVALLVAGSVAHAQGTRDAPQGAPTSNVNKGVSNTGTTDPMGSAMRGTGVPTYGTSPGMGGDTRTNSNRR</sequence>
<organism evidence="3 4">
    <name type="scientific">Rhodopseudomonas palustris</name>
    <dbReference type="NCBI Taxonomy" id="1076"/>
    <lineage>
        <taxon>Bacteria</taxon>
        <taxon>Pseudomonadati</taxon>
        <taxon>Pseudomonadota</taxon>
        <taxon>Alphaproteobacteria</taxon>
        <taxon>Hyphomicrobiales</taxon>
        <taxon>Nitrobacteraceae</taxon>
        <taxon>Rhodopseudomonas</taxon>
    </lineage>
</organism>
<keyword evidence="2" id="KW-0732">Signal</keyword>
<accession>A0A933W019</accession>
<evidence type="ECO:0000313" key="3">
    <source>
        <dbReference type="EMBL" id="MBI5128450.1"/>
    </source>
</evidence>
<protein>
    <submittedName>
        <fullName evidence="3">Uncharacterized protein</fullName>
    </submittedName>
</protein>
<dbReference type="EMBL" id="JACRJB010000010">
    <property type="protein sequence ID" value="MBI5128450.1"/>
    <property type="molecule type" value="Genomic_DNA"/>
</dbReference>
<evidence type="ECO:0000256" key="1">
    <source>
        <dbReference type="SAM" id="MobiDB-lite"/>
    </source>
</evidence>
<comment type="caution">
    <text evidence="3">The sequence shown here is derived from an EMBL/GenBank/DDBJ whole genome shotgun (WGS) entry which is preliminary data.</text>
</comment>
<evidence type="ECO:0000256" key="2">
    <source>
        <dbReference type="SAM" id="SignalP"/>
    </source>
</evidence>
<reference evidence="3" key="1">
    <citation type="submission" date="2020-07" db="EMBL/GenBank/DDBJ databases">
        <title>Huge and variable diversity of episymbiotic CPR bacteria and DPANN archaea in groundwater ecosystems.</title>
        <authorList>
            <person name="He C.Y."/>
            <person name="Keren R."/>
            <person name="Whittaker M."/>
            <person name="Farag I.F."/>
            <person name="Doudna J."/>
            <person name="Cate J.H.D."/>
            <person name="Banfield J.F."/>
        </authorList>
    </citation>
    <scope>NUCLEOTIDE SEQUENCE</scope>
    <source>
        <strain evidence="3">NC_groundwater_1818_Pr3_B-0.1um_66_35</strain>
    </source>
</reference>
<dbReference type="AlphaFoldDB" id="A0A933W019"/>
<feature type="region of interest" description="Disordered" evidence="1">
    <location>
        <begin position="20"/>
        <end position="78"/>
    </location>
</feature>
<dbReference type="Proteomes" id="UP000782519">
    <property type="component" value="Unassembled WGS sequence"/>
</dbReference>
<feature type="chain" id="PRO_5037703769" evidence="2">
    <location>
        <begin position="22"/>
        <end position="78"/>
    </location>
</feature>
<feature type="signal peptide" evidence="2">
    <location>
        <begin position="1"/>
        <end position="21"/>
    </location>
</feature>
<name>A0A933W019_RHOPL</name>
<gene>
    <name evidence="3" type="ORF">HZA66_03325</name>
</gene>